<name>A0AAD2CEN8_9STRA</name>
<dbReference type="EMBL" id="CAKOGP040000224">
    <property type="protein sequence ID" value="CAJ1932318.1"/>
    <property type="molecule type" value="Genomic_DNA"/>
</dbReference>
<feature type="transmembrane region" description="Helical" evidence="2">
    <location>
        <begin position="460"/>
        <end position="484"/>
    </location>
</feature>
<feature type="transmembrane region" description="Helical" evidence="2">
    <location>
        <begin position="68"/>
        <end position="90"/>
    </location>
</feature>
<feature type="transmembrane region" description="Helical" evidence="2">
    <location>
        <begin position="375"/>
        <end position="394"/>
    </location>
</feature>
<keyword evidence="2" id="KW-1133">Transmembrane helix</keyword>
<comment type="caution">
    <text evidence="3">The sequence shown here is derived from an EMBL/GenBank/DDBJ whole genome shotgun (WGS) entry which is preliminary data.</text>
</comment>
<dbReference type="Pfam" id="PF03842">
    <property type="entry name" value="Silic_transp"/>
    <property type="match status" value="2"/>
</dbReference>
<keyword evidence="4" id="KW-1185">Reference proteome</keyword>
<reference evidence="3" key="1">
    <citation type="submission" date="2023-08" db="EMBL/GenBank/DDBJ databases">
        <authorList>
            <person name="Audoor S."/>
            <person name="Bilcke G."/>
        </authorList>
    </citation>
    <scope>NUCLEOTIDE SEQUENCE</scope>
</reference>
<feature type="transmembrane region" description="Helical" evidence="2">
    <location>
        <begin position="414"/>
        <end position="440"/>
    </location>
</feature>
<feature type="transmembrane region" description="Helical" evidence="2">
    <location>
        <begin position="591"/>
        <end position="611"/>
    </location>
</feature>
<dbReference type="Proteomes" id="UP001295423">
    <property type="component" value="Unassembled WGS sequence"/>
</dbReference>
<dbReference type="AlphaFoldDB" id="A0AAD2CEN8"/>
<gene>
    <name evidence="3" type="ORF">CYCCA115_LOCUS2776</name>
</gene>
<keyword evidence="2" id="KW-0812">Transmembrane</keyword>
<protein>
    <recommendedName>
        <fullName evidence="5">Silicon transporter</fullName>
    </recommendedName>
</protein>
<organism evidence="3 4">
    <name type="scientific">Cylindrotheca closterium</name>
    <dbReference type="NCBI Taxonomy" id="2856"/>
    <lineage>
        <taxon>Eukaryota</taxon>
        <taxon>Sar</taxon>
        <taxon>Stramenopiles</taxon>
        <taxon>Ochrophyta</taxon>
        <taxon>Bacillariophyta</taxon>
        <taxon>Bacillariophyceae</taxon>
        <taxon>Bacillariophycidae</taxon>
        <taxon>Bacillariales</taxon>
        <taxon>Bacillariaceae</taxon>
        <taxon>Cylindrotheca</taxon>
    </lineage>
</organism>
<evidence type="ECO:0000256" key="2">
    <source>
        <dbReference type="SAM" id="Phobius"/>
    </source>
</evidence>
<dbReference type="InterPro" id="IPR004693">
    <property type="entry name" value="Silicon_transpt"/>
</dbReference>
<evidence type="ECO:0000256" key="1">
    <source>
        <dbReference type="SAM" id="MobiDB-lite"/>
    </source>
</evidence>
<evidence type="ECO:0000313" key="4">
    <source>
        <dbReference type="Proteomes" id="UP001295423"/>
    </source>
</evidence>
<feature type="transmembrane region" description="Helical" evidence="2">
    <location>
        <begin position="96"/>
        <end position="116"/>
    </location>
</feature>
<feature type="compositionally biased region" description="Pro residues" evidence="1">
    <location>
        <begin position="219"/>
        <end position="333"/>
    </location>
</feature>
<keyword evidence="2" id="KW-0472">Membrane</keyword>
<dbReference type="GO" id="GO:0015708">
    <property type="term" value="P:silicic acid import across plasma membrane"/>
    <property type="evidence" value="ECO:0007669"/>
    <property type="project" value="InterPro"/>
</dbReference>
<accession>A0AAD2CEN8</accession>
<feature type="region of interest" description="Disordered" evidence="1">
    <location>
        <begin position="202"/>
        <end position="370"/>
    </location>
</feature>
<proteinExistence type="predicted"/>
<feature type="transmembrane region" description="Helical" evidence="2">
    <location>
        <begin position="496"/>
        <end position="523"/>
    </location>
</feature>
<feature type="compositionally biased region" description="Pro residues" evidence="1">
    <location>
        <begin position="356"/>
        <end position="368"/>
    </location>
</feature>
<sequence>MTIISKLKDKDERQRLISTPPRSHQRAINQCSVLSPVRSPHFAVANEYEGFDQPVNAENESKERFIRIIKYTVSFCFMAFCLIFITRGIFRRETPVAMGAGPIVAFCVMWFLIAWLGMLEGGQGSLVGLQPINRELYRGTHKSAYQCTGLVYEGDNLNRFIVGRQFLVVLVVFCLNLVCTPLEGPPVPLAAVGHALVPPMEDALGPQRGFGPGHREDGPLPPPPGGPGRPGPGPLEDGPLPPPPGGPGRPGPGPLEDGPLPPPPGGPGRPGPGPLEDGPLPPPPGGPGRPGPGPLEDGPLPPPPGGPGRPGPGPLEDGPLPPPPGGPGRPGPGPLEDGPLPPLGHGRKLLIEDDPVPPAEDGPGPPPEKGFIESFLVSGLPVMLITVILGQLAAEVNATNCMLDFINSKLMVVTTWICLAIEASGLLHATYLVSVLFTAFDKTEASSSDAQPTKTSYEQIGFWSRTVLSTLILAGCLAVTWQALLNGQTTMDLSGSAGRICAFFALSCFLGILEAMQIAVFAVSKLPESELAHYPTASANSQLVFKGSNFKAFLTGRQICVTMSMFLLARLTTTEVKPGETVMGISDGLQFFFNTGLPGALITTIVASLFWRIVASSYPIAFLTNPTVKPTIQTCLALEASGIFSISWLLADIVRHVMDFRLDDYYLARAKLESDGSWETFSSDEETAALSDRAYSQDDMILTAYGAVAVDQ</sequence>
<evidence type="ECO:0000313" key="3">
    <source>
        <dbReference type="EMBL" id="CAJ1932318.1"/>
    </source>
</evidence>
<evidence type="ECO:0008006" key="5">
    <source>
        <dbReference type="Google" id="ProtNLM"/>
    </source>
</evidence>